<gene>
    <name evidence="2" type="ORF">EST38_g5837</name>
</gene>
<feature type="domain" description="Helitron helicase-like" evidence="1">
    <location>
        <begin position="84"/>
        <end position="266"/>
    </location>
</feature>
<protein>
    <recommendedName>
        <fullName evidence="1">Helitron helicase-like domain-containing protein</fullName>
    </recommendedName>
</protein>
<evidence type="ECO:0000313" key="3">
    <source>
        <dbReference type="Proteomes" id="UP000290288"/>
    </source>
</evidence>
<reference evidence="2 3" key="1">
    <citation type="submission" date="2019-01" db="EMBL/GenBank/DDBJ databases">
        <title>Draft genome sequence of Psathyrella aberdarensis IHI B618.</title>
        <authorList>
            <person name="Buettner E."/>
            <person name="Kellner H."/>
        </authorList>
    </citation>
    <scope>NUCLEOTIDE SEQUENCE [LARGE SCALE GENOMIC DNA]</scope>
    <source>
        <strain evidence="2 3">IHI B618</strain>
    </source>
</reference>
<dbReference type="EMBL" id="SDEE01000170">
    <property type="protein sequence ID" value="RXW20021.1"/>
    <property type="molecule type" value="Genomic_DNA"/>
</dbReference>
<accession>A0A4Q2DLE1</accession>
<dbReference type="OrthoDB" id="432234at2759"/>
<proteinExistence type="predicted"/>
<comment type="caution">
    <text evidence="2">The sequence shown here is derived from an EMBL/GenBank/DDBJ whole genome shotgun (WGS) entry which is preliminary data.</text>
</comment>
<sequence length="360" mass="40883">MSDQTPLAYRDMKLNAVQRCLAGKPFIRIQKGDGLIPDFNNPYLLSWVLPHLDPWGIGGFYHPKRKRYISMEEQLGHMLRVDDECFEQDGEFAFLFYNIIRKKNVNHGIRFSAPARKYRRVVSDLLAIDKIRLVTLAEKLRGNPLYRPTDESELRILEVLKSINLMARDIPGGAAQKLRMRNEIRGLMVSLGSPALFITLNPSDKDNPLVQIYAHSGATIEDIMRGVALSDWERRVLAAKNPAACARFFDSVIKAFIKYVLRFGETGVESMRITVKKTHPKMTYFTDLVTFLLKCNTDVKFIGAGSDANAFMYYVTDYITKAQMTLLVGVAALSYAIKRIESNSSKGIWSDTKRSPTNKL</sequence>
<dbReference type="Pfam" id="PF14214">
    <property type="entry name" value="Helitron_like_N"/>
    <property type="match status" value="1"/>
</dbReference>
<dbReference type="InterPro" id="IPR025476">
    <property type="entry name" value="Helitron_helicase-like"/>
</dbReference>
<evidence type="ECO:0000259" key="1">
    <source>
        <dbReference type="Pfam" id="PF14214"/>
    </source>
</evidence>
<dbReference type="AlphaFoldDB" id="A0A4Q2DLE1"/>
<dbReference type="Proteomes" id="UP000290288">
    <property type="component" value="Unassembled WGS sequence"/>
</dbReference>
<keyword evidence="3" id="KW-1185">Reference proteome</keyword>
<evidence type="ECO:0000313" key="2">
    <source>
        <dbReference type="EMBL" id="RXW20021.1"/>
    </source>
</evidence>
<name>A0A4Q2DLE1_9AGAR</name>
<organism evidence="2 3">
    <name type="scientific">Candolleomyces aberdarensis</name>
    <dbReference type="NCBI Taxonomy" id="2316362"/>
    <lineage>
        <taxon>Eukaryota</taxon>
        <taxon>Fungi</taxon>
        <taxon>Dikarya</taxon>
        <taxon>Basidiomycota</taxon>
        <taxon>Agaricomycotina</taxon>
        <taxon>Agaricomycetes</taxon>
        <taxon>Agaricomycetidae</taxon>
        <taxon>Agaricales</taxon>
        <taxon>Agaricineae</taxon>
        <taxon>Psathyrellaceae</taxon>
        <taxon>Candolleomyces</taxon>
    </lineage>
</organism>
<dbReference type="STRING" id="2316362.A0A4Q2DLE1"/>